<accession>A0A941GVX8</accession>
<dbReference type="Gene3D" id="3.40.30.10">
    <property type="entry name" value="Glutaredoxin"/>
    <property type="match status" value="1"/>
</dbReference>
<proteinExistence type="predicted"/>
<dbReference type="EMBL" id="JADQBC010000067">
    <property type="protein sequence ID" value="MBR8828363.1"/>
    <property type="molecule type" value="Genomic_DNA"/>
</dbReference>
<dbReference type="SUPFAM" id="SSF52833">
    <property type="entry name" value="Thioredoxin-like"/>
    <property type="match status" value="1"/>
</dbReference>
<evidence type="ECO:0000313" key="1">
    <source>
        <dbReference type="EMBL" id="MBR8828363.1"/>
    </source>
</evidence>
<evidence type="ECO:0000313" key="2">
    <source>
        <dbReference type="Proteomes" id="UP000767446"/>
    </source>
</evidence>
<dbReference type="CDD" id="cd02980">
    <property type="entry name" value="TRX_Fd_family"/>
    <property type="match status" value="1"/>
</dbReference>
<name>A0A941GVX8_9CHRO</name>
<reference evidence="1" key="1">
    <citation type="submission" date="2021-02" db="EMBL/GenBank/DDBJ databases">
        <title>Metagenome analyses of Stigonema ocellatum DSM 106950, Chlorogloea purpurea SAG 13.99 and Gomphosphaeria aponina DSM 107014.</title>
        <authorList>
            <person name="Marter P."/>
            <person name="Huang S."/>
        </authorList>
    </citation>
    <scope>NUCLEOTIDE SEQUENCE</scope>
    <source>
        <strain evidence="1">JP213</strain>
    </source>
</reference>
<organism evidence="1 2">
    <name type="scientific">Gomphosphaeria aponina SAG 52.96 = DSM 107014</name>
    <dbReference type="NCBI Taxonomy" id="1521640"/>
    <lineage>
        <taxon>Bacteria</taxon>
        <taxon>Bacillati</taxon>
        <taxon>Cyanobacteriota</taxon>
        <taxon>Cyanophyceae</taxon>
        <taxon>Oscillatoriophycideae</taxon>
        <taxon>Chroococcales</taxon>
        <taxon>Gomphosphaeriaceae</taxon>
        <taxon>Gomphosphaeria</taxon>
    </lineage>
</organism>
<protein>
    <submittedName>
        <fullName evidence="1">(2Fe-2S) ferredoxin domain-containing protein</fullName>
    </submittedName>
</protein>
<dbReference type="AlphaFoldDB" id="A0A941GVX8"/>
<dbReference type="InterPro" id="IPR036249">
    <property type="entry name" value="Thioredoxin-like_sf"/>
</dbReference>
<dbReference type="Pfam" id="PF01257">
    <property type="entry name" value="2Fe-2S_thioredx"/>
    <property type="match status" value="1"/>
</dbReference>
<dbReference type="Proteomes" id="UP000767446">
    <property type="component" value="Unassembled WGS sequence"/>
</dbReference>
<comment type="caution">
    <text evidence="1">The sequence shown here is derived from an EMBL/GenBank/DDBJ whole genome shotgun (WGS) entry which is preliminary data.</text>
</comment>
<gene>
    <name evidence="1" type="ORF">DSM107014_10780</name>
</gene>
<sequence>MSNLKELVSEFTVGAQLLGFVIKEGDKIKYLRVAVSNQEYWIKPAKEIRDRLNPKIVPGCWLKISGIRKLELKKGKLKLTAYSVELANGEKSAQPTVKVLQEATAKPNKSKACILVCQKSTCWQRGGREICQKLEENIRDRGLEAEVEIKTIGCLKQCKYGPNLVMMPDKSRYSHVQPQQVPELLEKHFLLATTV</sequence>